<evidence type="ECO:0000256" key="2">
    <source>
        <dbReference type="ARBA" id="ARBA00022723"/>
    </source>
</evidence>
<keyword evidence="4" id="KW-0411">Iron-sulfur</keyword>
<evidence type="ECO:0000313" key="6">
    <source>
        <dbReference type="EMBL" id="SVB72024.1"/>
    </source>
</evidence>
<dbReference type="EMBL" id="UINC01054383">
    <property type="protein sequence ID" value="SVB72024.1"/>
    <property type="molecule type" value="Genomic_DNA"/>
</dbReference>
<name>A0A382GBK3_9ZZZZ</name>
<feature type="domain" description="Rieske" evidence="5">
    <location>
        <begin position="14"/>
        <end position="119"/>
    </location>
</feature>
<dbReference type="PANTHER" id="PTHR40261:SF1">
    <property type="entry name" value="RIESKE DOMAIN-CONTAINING PROTEIN"/>
    <property type="match status" value="1"/>
</dbReference>
<evidence type="ECO:0000259" key="5">
    <source>
        <dbReference type="PROSITE" id="PS51296"/>
    </source>
</evidence>
<dbReference type="SUPFAM" id="SSF50022">
    <property type="entry name" value="ISP domain"/>
    <property type="match status" value="1"/>
</dbReference>
<dbReference type="GO" id="GO:0046872">
    <property type="term" value="F:metal ion binding"/>
    <property type="evidence" value="ECO:0007669"/>
    <property type="project" value="UniProtKB-KW"/>
</dbReference>
<dbReference type="Pfam" id="PF00355">
    <property type="entry name" value="Rieske"/>
    <property type="match status" value="1"/>
</dbReference>
<organism evidence="6">
    <name type="scientific">marine metagenome</name>
    <dbReference type="NCBI Taxonomy" id="408172"/>
    <lineage>
        <taxon>unclassified sequences</taxon>
        <taxon>metagenomes</taxon>
        <taxon>ecological metagenomes</taxon>
    </lineage>
</organism>
<keyword evidence="2" id="KW-0479">Metal-binding</keyword>
<sequence>MSWNQQENAPSPGTQICSLKDLANGKGKGFTFGDEGFPFSIFVVRKDELVRAFVNECPHTGVQLNWSPDDFTSEDGSLIICSTHGALFELENGYCSFGPCIGENLEQIPLEINGDEVRIAENPDS</sequence>
<evidence type="ECO:0000256" key="4">
    <source>
        <dbReference type="ARBA" id="ARBA00023014"/>
    </source>
</evidence>
<gene>
    <name evidence="6" type="ORF">METZ01_LOCUS224878</name>
</gene>
<dbReference type="InterPro" id="IPR036922">
    <property type="entry name" value="Rieske_2Fe-2S_sf"/>
</dbReference>
<reference evidence="6" key="1">
    <citation type="submission" date="2018-05" db="EMBL/GenBank/DDBJ databases">
        <authorList>
            <person name="Lanie J.A."/>
            <person name="Ng W.-L."/>
            <person name="Kazmierczak K.M."/>
            <person name="Andrzejewski T.M."/>
            <person name="Davidsen T.M."/>
            <person name="Wayne K.J."/>
            <person name="Tettelin H."/>
            <person name="Glass J.I."/>
            <person name="Rusch D."/>
            <person name="Podicherti R."/>
            <person name="Tsui H.-C.T."/>
            <person name="Winkler M.E."/>
        </authorList>
    </citation>
    <scope>NUCLEOTIDE SEQUENCE</scope>
</reference>
<dbReference type="AlphaFoldDB" id="A0A382GBK3"/>
<accession>A0A382GBK3</accession>
<dbReference type="GO" id="GO:0051537">
    <property type="term" value="F:2 iron, 2 sulfur cluster binding"/>
    <property type="evidence" value="ECO:0007669"/>
    <property type="project" value="UniProtKB-KW"/>
</dbReference>
<evidence type="ECO:0000256" key="3">
    <source>
        <dbReference type="ARBA" id="ARBA00023004"/>
    </source>
</evidence>
<dbReference type="PANTHER" id="PTHR40261">
    <property type="match status" value="1"/>
</dbReference>
<keyword evidence="1" id="KW-0001">2Fe-2S</keyword>
<keyword evidence="3" id="KW-0408">Iron</keyword>
<dbReference type="CDD" id="cd03467">
    <property type="entry name" value="Rieske"/>
    <property type="match status" value="1"/>
</dbReference>
<evidence type="ECO:0000256" key="1">
    <source>
        <dbReference type="ARBA" id="ARBA00022714"/>
    </source>
</evidence>
<protein>
    <recommendedName>
        <fullName evidence="5">Rieske domain-containing protein</fullName>
    </recommendedName>
</protein>
<dbReference type="Gene3D" id="2.102.10.10">
    <property type="entry name" value="Rieske [2Fe-2S] iron-sulphur domain"/>
    <property type="match status" value="1"/>
</dbReference>
<dbReference type="PROSITE" id="PS51296">
    <property type="entry name" value="RIESKE"/>
    <property type="match status" value="1"/>
</dbReference>
<dbReference type="InterPro" id="IPR017941">
    <property type="entry name" value="Rieske_2Fe-2S"/>
</dbReference>
<proteinExistence type="predicted"/>